<keyword evidence="3" id="KW-1185">Reference proteome</keyword>
<comment type="caution">
    <text evidence="2">The sequence shown here is derived from an EMBL/GenBank/DDBJ whole genome shotgun (WGS) entry which is preliminary data.</text>
</comment>
<protein>
    <submittedName>
        <fullName evidence="2">Uncharacterized protein</fullName>
    </submittedName>
</protein>
<feature type="compositionally biased region" description="Low complexity" evidence="1">
    <location>
        <begin position="18"/>
        <end position="29"/>
    </location>
</feature>
<dbReference type="EMBL" id="JAAAHW010009480">
    <property type="protein sequence ID" value="KAF9940095.1"/>
    <property type="molecule type" value="Genomic_DNA"/>
</dbReference>
<feature type="compositionally biased region" description="Polar residues" evidence="1">
    <location>
        <begin position="216"/>
        <end position="246"/>
    </location>
</feature>
<reference evidence="2" key="1">
    <citation type="journal article" date="2020" name="Fungal Divers.">
        <title>Resolving the Mortierellaceae phylogeny through synthesis of multi-gene phylogenetics and phylogenomics.</title>
        <authorList>
            <person name="Vandepol N."/>
            <person name="Liber J."/>
            <person name="Desiro A."/>
            <person name="Na H."/>
            <person name="Kennedy M."/>
            <person name="Barry K."/>
            <person name="Grigoriev I.V."/>
            <person name="Miller A.N."/>
            <person name="O'Donnell K."/>
            <person name="Stajich J.E."/>
            <person name="Bonito G."/>
        </authorList>
    </citation>
    <scope>NUCLEOTIDE SEQUENCE</scope>
    <source>
        <strain evidence="2">MES-2147</strain>
    </source>
</reference>
<dbReference type="Proteomes" id="UP000749646">
    <property type="component" value="Unassembled WGS sequence"/>
</dbReference>
<proteinExistence type="predicted"/>
<feature type="compositionally biased region" description="Polar residues" evidence="1">
    <location>
        <begin position="276"/>
        <end position="293"/>
    </location>
</feature>
<feature type="compositionally biased region" description="Polar residues" evidence="1">
    <location>
        <begin position="322"/>
        <end position="335"/>
    </location>
</feature>
<evidence type="ECO:0000313" key="2">
    <source>
        <dbReference type="EMBL" id="KAF9940095.1"/>
    </source>
</evidence>
<evidence type="ECO:0000256" key="1">
    <source>
        <dbReference type="SAM" id="MobiDB-lite"/>
    </source>
</evidence>
<feature type="region of interest" description="Disordered" evidence="1">
    <location>
        <begin position="1"/>
        <end position="29"/>
    </location>
</feature>
<feature type="region of interest" description="Disordered" evidence="1">
    <location>
        <begin position="350"/>
        <end position="379"/>
    </location>
</feature>
<sequence length="562" mass="60469">MSLQPMANQDDHSQSTESSPAALASAAASNKKDAFKDMLRQRQAALRTHRASAAPSDTRSRRSITAGYASFRDYYPSGYDYNDERAVLCISFYVLRQSRYRDMLYISRYLLKFSHPKGPTTTSAQSVNVNPAEQGTVQLITSRNSNGDTGSSVAGISVIFRQDLNGAESVTQGSPISAIALDSYDDTVTFVSQDRKVDHTGTRIAATSGLSTLTSIDVRPSSQDRGLTIRTPLSPSTKPPASQSAAADSRYDPKPHAPAGSPTSASPTGNIPVAIKSNNRKSVNAGSMSINTQSSPSSSRVSTPLSSPLTHPLPTKPAATMSPDTTGQNPTGISTQEERLKQKVLALMSARKEESTNESGSQKNNGGNNLIHDDAKRNRQSSPIILSTLRKAHLDSDNIDQQTSKRIKAGNDVNESVSGLSLNAIREERAAAASVSTTASISGIKQLAASAKEVTSSTLTQQPRVPKDPRVARRNEVEMDKERRQMQSEATTGATIEGQIADMTEVDMTDTTDTIELDMTDMSDTQIEEDTGMWIRNLIVMIVMNEEAPGLLTVDKIEQVIG</sequence>
<gene>
    <name evidence="2" type="ORF">BGZ65_008224</name>
</gene>
<organism evidence="2 3">
    <name type="scientific">Modicella reniformis</name>
    <dbReference type="NCBI Taxonomy" id="1440133"/>
    <lineage>
        <taxon>Eukaryota</taxon>
        <taxon>Fungi</taxon>
        <taxon>Fungi incertae sedis</taxon>
        <taxon>Mucoromycota</taxon>
        <taxon>Mortierellomycotina</taxon>
        <taxon>Mortierellomycetes</taxon>
        <taxon>Mortierellales</taxon>
        <taxon>Mortierellaceae</taxon>
        <taxon>Modicella</taxon>
    </lineage>
</organism>
<name>A0A9P6LU44_9FUNG</name>
<feature type="compositionally biased region" description="Low complexity" evidence="1">
    <location>
        <begin position="294"/>
        <end position="317"/>
    </location>
</feature>
<evidence type="ECO:0000313" key="3">
    <source>
        <dbReference type="Proteomes" id="UP000749646"/>
    </source>
</evidence>
<dbReference type="AlphaFoldDB" id="A0A9P6LU44"/>
<feature type="region of interest" description="Disordered" evidence="1">
    <location>
        <begin position="216"/>
        <end position="338"/>
    </location>
</feature>
<accession>A0A9P6LU44</accession>
<feature type="compositionally biased region" description="Polar residues" evidence="1">
    <location>
        <begin position="357"/>
        <end position="368"/>
    </location>
</feature>